<evidence type="ECO:0000313" key="4">
    <source>
        <dbReference type="Proteomes" id="UP000313359"/>
    </source>
</evidence>
<dbReference type="EMBL" id="ML122334">
    <property type="protein sequence ID" value="RPD52924.1"/>
    <property type="molecule type" value="Genomic_DNA"/>
</dbReference>
<name>A0A5C2RNM9_9APHY</name>
<feature type="region of interest" description="Disordered" evidence="1">
    <location>
        <begin position="329"/>
        <end position="371"/>
    </location>
</feature>
<reference evidence="3" key="1">
    <citation type="journal article" date="2018" name="Genome Biol. Evol.">
        <title>Genomics and development of Lentinus tigrinus, a white-rot wood-decaying mushroom with dimorphic fruiting bodies.</title>
        <authorList>
            <person name="Wu B."/>
            <person name="Xu Z."/>
            <person name="Knudson A."/>
            <person name="Carlson A."/>
            <person name="Chen N."/>
            <person name="Kovaka S."/>
            <person name="LaButti K."/>
            <person name="Lipzen A."/>
            <person name="Pennachio C."/>
            <person name="Riley R."/>
            <person name="Schakwitz W."/>
            <person name="Umezawa K."/>
            <person name="Ohm R.A."/>
            <person name="Grigoriev I.V."/>
            <person name="Nagy L.G."/>
            <person name="Gibbons J."/>
            <person name="Hibbett D."/>
        </authorList>
    </citation>
    <scope>NUCLEOTIDE SEQUENCE [LARGE SCALE GENOMIC DNA]</scope>
    <source>
        <strain evidence="3">ALCF2SS1-6</strain>
    </source>
</reference>
<keyword evidence="2" id="KW-1133">Transmembrane helix</keyword>
<dbReference type="OrthoDB" id="2757163at2759"/>
<sequence length="394" mass="41831">MDPSCAGSLATYVVVFDTLNHSQQLINTVITTTLFGIATSLAIASVVILCGKGLKTRFAAPQLAAIVVLYTSTATFTGAVLRAIFASANQAEAAANAINDCDTQAIFNPIAIYSLGDRMTCIQTVTLVINIVIGDAIVWWRVYVLWPGAKARYVILGVSSLLLLGTFILSVFDTCAACNPHLTLNLNNQGYGQLFSGSATGAAAAGMSLLTNAIATCFTARRAWIHVRTLKLFNRRLTKTGAEQILVVIAESGFVYTAIWVIVTIWQVGENNHNIWQNDTGDSTFWGVTQYFVNGGLVPIIAIYPMSIIVVVTLKRTQAPHTYVFSTHISSHPPPLSLAKTTDGDGGSGASARSLVEGRRGSGSEGAGSSTDVYLNVSASEDIVGRSGMRVEAV</sequence>
<evidence type="ECO:0000256" key="2">
    <source>
        <dbReference type="SAM" id="Phobius"/>
    </source>
</evidence>
<feature type="transmembrane region" description="Helical" evidence="2">
    <location>
        <begin position="153"/>
        <end position="172"/>
    </location>
</feature>
<feature type="transmembrane region" description="Helical" evidence="2">
    <location>
        <begin position="63"/>
        <end position="85"/>
    </location>
</feature>
<feature type="transmembrane region" description="Helical" evidence="2">
    <location>
        <begin position="25"/>
        <end position="51"/>
    </location>
</feature>
<dbReference type="Proteomes" id="UP000313359">
    <property type="component" value="Unassembled WGS sequence"/>
</dbReference>
<feature type="transmembrane region" description="Helical" evidence="2">
    <location>
        <begin position="202"/>
        <end position="224"/>
    </location>
</feature>
<gene>
    <name evidence="3" type="ORF">L227DRAFT_425054</name>
</gene>
<feature type="transmembrane region" description="Helical" evidence="2">
    <location>
        <begin position="288"/>
        <end position="314"/>
    </location>
</feature>
<keyword evidence="2" id="KW-0812">Transmembrane</keyword>
<evidence type="ECO:0000313" key="3">
    <source>
        <dbReference type="EMBL" id="RPD52924.1"/>
    </source>
</evidence>
<feature type="transmembrane region" description="Helical" evidence="2">
    <location>
        <begin position="125"/>
        <end position="146"/>
    </location>
</feature>
<organism evidence="3 4">
    <name type="scientific">Lentinus tigrinus ALCF2SS1-6</name>
    <dbReference type="NCBI Taxonomy" id="1328759"/>
    <lineage>
        <taxon>Eukaryota</taxon>
        <taxon>Fungi</taxon>
        <taxon>Dikarya</taxon>
        <taxon>Basidiomycota</taxon>
        <taxon>Agaricomycotina</taxon>
        <taxon>Agaricomycetes</taxon>
        <taxon>Polyporales</taxon>
        <taxon>Polyporaceae</taxon>
        <taxon>Lentinus</taxon>
    </lineage>
</organism>
<protein>
    <recommendedName>
        <fullName evidence="5">G-protein coupled receptors family 1 profile domain-containing protein</fullName>
    </recommendedName>
</protein>
<keyword evidence="4" id="KW-1185">Reference proteome</keyword>
<evidence type="ECO:0000256" key="1">
    <source>
        <dbReference type="SAM" id="MobiDB-lite"/>
    </source>
</evidence>
<evidence type="ECO:0008006" key="5">
    <source>
        <dbReference type="Google" id="ProtNLM"/>
    </source>
</evidence>
<dbReference type="AlphaFoldDB" id="A0A5C2RNM9"/>
<accession>A0A5C2RNM9</accession>
<proteinExistence type="predicted"/>
<keyword evidence="2" id="KW-0472">Membrane</keyword>
<feature type="transmembrane region" description="Helical" evidence="2">
    <location>
        <begin position="245"/>
        <end position="268"/>
    </location>
</feature>